<evidence type="ECO:0000313" key="8">
    <source>
        <dbReference type="EMBL" id="NXF87941.1"/>
    </source>
</evidence>
<keyword evidence="6" id="KW-0695">RNA-directed DNA polymerase</keyword>
<evidence type="ECO:0000256" key="1">
    <source>
        <dbReference type="ARBA" id="ARBA00022679"/>
    </source>
</evidence>
<comment type="caution">
    <text evidence="8">The sequence shown here is derived from an EMBL/GenBank/DDBJ whole genome shotgun (WGS) entry which is preliminary data.</text>
</comment>
<dbReference type="InterPro" id="IPR010661">
    <property type="entry name" value="RVT_thumb"/>
</dbReference>
<evidence type="ECO:0000256" key="4">
    <source>
        <dbReference type="ARBA" id="ARBA00022759"/>
    </source>
</evidence>
<organism evidence="8 9">
    <name type="scientific">Eubucco bourcierii</name>
    <name type="common">red-headed barbet</name>
    <dbReference type="NCBI Taxonomy" id="91767"/>
    <lineage>
        <taxon>Eukaryota</taxon>
        <taxon>Metazoa</taxon>
        <taxon>Chordata</taxon>
        <taxon>Craniata</taxon>
        <taxon>Vertebrata</taxon>
        <taxon>Euteleostomi</taxon>
        <taxon>Archelosauria</taxon>
        <taxon>Archosauria</taxon>
        <taxon>Dinosauria</taxon>
        <taxon>Saurischia</taxon>
        <taxon>Theropoda</taxon>
        <taxon>Coelurosauria</taxon>
        <taxon>Aves</taxon>
        <taxon>Neognathae</taxon>
        <taxon>Neoaves</taxon>
        <taxon>Telluraves</taxon>
        <taxon>Coraciimorphae</taxon>
        <taxon>Piciformes</taxon>
        <taxon>Ramphastidae</taxon>
        <taxon>Eubucco</taxon>
    </lineage>
</organism>
<dbReference type="GO" id="GO:0035613">
    <property type="term" value="F:RNA stem-loop binding"/>
    <property type="evidence" value="ECO:0007669"/>
    <property type="project" value="TreeGrafter"/>
</dbReference>
<evidence type="ECO:0000256" key="6">
    <source>
        <dbReference type="ARBA" id="ARBA00022918"/>
    </source>
</evidence>
<dbReference type="InterPro" id="IPR043128">
    <property type="entry name" value="Rev_trsase/Diguanyl_cyclase"/>
</dbReference>
<keyword evidence="5" id="KW-0378">Hydrolase</keyword>
<dbReference type="AlphaFoldDB" id="A0A7K8X9H1"/>
<evidence type="ECO:0000313" key="9">
    <source>
        <dbReference type="Proteomes" id="UP000583613"/>
    </source>
</evidence>
<sequence>KYLGWRITDQPIQPQKLTIDVDLHTLHGAQRLLGNLQWLWPVVRIPNEHLEELRPLLKGTDPAAK</sequence>
<dbReference type="PANTHER" id="PTHR41694">
    <property type="entry name" value="ENDOGENOUS RETROVIRUS GROUP K MEMBER POL PROTEIN"/>
    <property type="match status" value="1"/>
</dbReference>
<keyword evidence="9" id="KW-1185">Reference proteome</keyword>
<dbReference type="GO" id="GO:0016787">
    <property type="term" value="F:hydrolase activity"/>
    <property type="evidence" value="ECO:0007669"/>
    <property type="project" value="UniProtKB-KW"/>
</dbReference>
<dbReference type="InterPro" id="IPR043502">
    <property type="entry name" value="DNA/RNA_pol_sf"/>
</dbReference>
<keyword evidence="1" id="KW-0808">Transferase</keyword>
<feature type="domain" description="Reverse transcriptase thumb" evidence="7">
    <location>
        <begin position="14"/>
        <end position="60"/>
    </location>
</feature>
<feature type="non-terminal residue" evidence="8">
    <location>
        <position position="1"/>
    </location>
</feature>
<dbReference type="SUPFAM" id="SSF56672">
    <property type="entry name" value="DNA/RNA polymerases"/>
    <property type="match status" value="1"/>
</dbReference>
<keyword evidence="4" id="KW-0255">Endonuclease</keyword>
<dbReference type="OrthoDB" id="9319918at2759"/>
<dbReference type="PANTHER" id="PTHR41694:SF3">
    <property type="entry name" value="RNA-DIRECTED DNA POLYMERASE-RELATED"/>
    <property type="match status" value="1"/>
</dbReference>
<gene>
    <name evidence="8" type="primary">Ervk8_1</name>
    <name evidence="8" type="ORF">EUBBOU_R15608</name>
</gene>
<keyword evidence="3" id="KW-0540">Nuclease</keyword>
<feature type="non-terminal residue" evidence="8">
    <location>
        <position position="65"/>
    </location>
</feature>
<dbReference type="Pfam" id="PF06817">
    <property type="entry name" value="RVT_thumb"/>
    <property type="match status" value="1"/>
</dbReference>
<keyword evidence="2" id="KW-0548">Nucleotidyltransferase</keyword>
<dbReference type="EMBL" id="VWZE01006557">
    <property type="protein sequence ID" value="NXF87941.1"/>
    <property type="molecule type" value="Genomic_DNA"/>
</dbReference>
<protein>
    <submittedName>
        <fullName evidence="8">POK8 protein</fullName>
    </submittedName>
</protein>
<evidence type="ECO:0000256" key="5">
    <source>
        <dbReference type="ARBA" id="ARBA00022801"/>
    </source>
</evidence>
<reference evidence="8 9" key="1">
    <citation type="submission" date="2019-09" db="EMBL/GenBank/DDBJ databases">
        <title>Bird 10,000 Genomes (B10K) Project - Family phase.</title>
        <authorList>
            <person name="Zhang G."/>
        </authorList>
    </citation>
    <scope>NUCLEOTIDE SEQUENCE [LARGE SCALE GENOMIC DNA]</scope>
    <source>
        <strain evidence="8">B10K-DU-001-04</strain>
        <tissue evidence="8">Muscle</tissue>
    </source>
</reference>
<accession>A0A7K8X9H1</accession>
<name>A0A7K8X9H1_9PICI</name>
<dbReference type="GO" id="GO:0004519">
    <property type="term" value="F:endonuclease activity"/>
    <property type="evidence" value="ECO:0007669"/>
    <property type="project" value="UniProtKB-KW"/>
</dbReference>
<dbReference type="GO" id="GO:0003964">
    <property type="term" value="F:RNA-directed DNA polymerase activity"/>
    <property type="evidence" value="ECO:0007669"/>
    <property type="project" value="UniProtKB-KW"/>
</dbReference>
<dbReference type="Proteomes" id="UP000583613">
    <property type="component" value="Unassembled WGS sequence"/>
</dbReference>
<evidence type="ECO:0000256" key="2">
    <source>
        <dbReference type="ARBA" id="ARBA00022695"/>
    </source>
</evidence>
<proteinExistence type="predicted"/>
<evidence type="ECO:0000259" key="7">
    <source>
        <dbReference type="Pfam" id="PF06817"/>
    </source>
</evidence>
<dbReference type="Gene3D" id="3.30.70.270">
    <property type="match status" value="1"/>
</dbReference>
<evidence type="ECO:0000256" key="3">
    <source>
        <dbReference type="ARBA" id="ARBA00022722"/>
    </source>
</evidence>